<keyword evidence="1" id="KW-0812">Transmembrane</keyword>
<keyword evidence="1" id="KW-1133">Transmembrane helix</keyword>
<organism evidence="2 3">
    <name type="scientific">Actinomadura bangladeshensis</name>
    <dbReference type="NCBI Taxonomy" id="453573"/>
    <lineage>
        <taxon>Bacteria</taxon>
        <taxon>Bacillati</taxon>
        <taxon>Actinomycetota</taxon>
        <taxon>Actinomycetes</taxon>
        <taxon>Streptosporangiales</taxon>
        <taxon>Thermomonosporaceae</taxon>
        <taxon>Actinomadura</taxon>
    </lineage>
</organism>
<protein>
    <submittedName>
        <fullName evidence="2">Uncharacterized protein</fullName>
    </submittedName>
</protein>
<dbReference type="Proteomes" id="UP000475532">
    <property type="component" value="Unassembled WGS sequence"/>
</dbReference>
<feature type="transmembrane region" description="Helical" evidence="1">
    <location>
        <begin position="71"/>
        <end position="94"/>
    </location>
</feature>
<reference evidence="2 3" key="1">
    <citation type="submission" date="2020-01" db="EMBL/GenBank/DDBJ databases">
        <title>Insect and environment-associated Actinomycetes.</title>
        <authorList>
            <person name="Currrie C."/>
            <person name="Chevrette M."/>
            <person name="Carlson C."/>
            <person name="Stubbendieck R."/>
            <person name="Wendt-Pienkowski E."/>
        </authorList>
    </citation>
    <scope>NUCLEOTIDE SEQUENCE [LARGE SCALE GENOMIC DNA]</scope>
    <source>
        <strain evidence="2 3">SID10258</strain>
    </source>
</reference>
<name>A0A6L9Q6U2_9ACTN</name>
<evidence type="ECO:0000256" key="1">
    <source>
        <dbReference type="SAM" id="Phobius"/>
    </source>
</evidence>
<gene>
    <name evidence="2" type="ORF">G3I70_01385</name>
</gene>
<evidence type="ECO:0000313" key="2">
    <source>
        <dbReference type="EMBL" id="NEA21157.1"/>
    </source>
</evidence>
<keyword evidence="1" id="KW-0472">Membrane</keyword>
<evidence type="ECO:0000313" key="3">
    <source>
        <dbReference type="Proteomes" id="UP000475532"/>
    </source>
</evidence>
<dbReference type="RefSeq" id="WP_163052832.1">
    <property type="nucleotide sequence ID" value="NZ_JAAGLI010000029.1"/>
</dbReference>
<dbReference type="AlphaFoldDB" id="A0A6L9Q6U2"/>
<dbReference type="EMBL" id="JAAGLI010000029">
    <property type="protein sequence ID" value="NEA21157.1"/>
    <property type="molecule type" value="Genomic_DNA"/>
</dbReference>
<sequence>APLVPLGAGAGLALAASLRDAEPGAALFGLSLCFPAVLTGQLAVLSLQAARLGRARPATEAQQVRALLEGFQSWLVVAGMVAVLLAATAAGLGVRRRNATSGARAG</sequence>
<comment type="caution">
    <text evidence="2">The sequence shown here is derived from an EMBL/GenBank/DDBJ whole genome shotgun (WGS) entry which is preliminary data.</text>
</comment>
<accession>A0A6L9Q6U2</accession>
<feature type="non-terminal residue" evidence="2">
    <location>
        <position position="1"/>
    </location>
</feature>
<proteinExistence type="predicted"/>